<comment type="caution">
    <text evidence="1">The sequence shown here is derived from an EMBL/GenBank/DDBJ whole genome shotgun (WGS) entry which is preliminary data.</text>
</comment>
<dbReference type="EMBL" id="CAJVPU010009232">
    <property type="protein sequence ID" value="CAG8592570.1"/>
    <property type="molecule type" value="Genomic_DNA"/>
</dbReference>
<keyword evidence="2" id="KW-1185">Reference proteome</keyword>
<reference evidence="1" key="1">
    <citation type="submission" date="2021-06" db="EMBL/GenBank/DDBJ databases">
        <authorList>
            <person name="Kallberg Y."/>
            <person name="Tangrot J."/>
            <person name="Rosling A."/>
        </authorList>
    </citation>
    <scope>NUCLEOTIDE SEQUENCE</scope>
    <source>
        <strain evidence="1">IL203A</strain>
    </source>
</reference>
<protein>
    <submittedName>
        <fullName evidence="1">12132_t:CDS:1</fullName>
    </submittedName>
</protein>
<accession>A0ACA9MK85</accession>
<organism evidence="1 2">
    <name type="scientific">Dentiscutata heterogama</name>
    <dbReference type="NCBI Taxonomy" id="1316150"/>
    <lineage>
        <taxon>Eukaryota</taxon>
        <taxon>Fungi</taxon>
        <taxon>Fungi incertae sedis</taxon>
        <taxon>Mucoromycota</taxon>
        <taxon>Glomeromycotina</taxon>
        <taxon>Glomeromycetes</taxon>
        <taxon>Diversisporales</taxon>
        <taxon>Gigasporaceae</taxon>
        <taxon>Dentiscutata</taxon>
    </lineage>
</organism>
<sequence>MAQILGIRSFELFITIVIILVFILQIKAQTQSQLNATSVVIVTNTPSTSSNSSGEPSLSIDNLNHNGHNQSGITQQTLHDVSPALPFIINNKEEEEKEVLKKTNETDVILKIQSDK</sequence>
<evidence type="ECO:0000313" key="1">
    <source>
        <dbReference type="EMBL" id="CAG8592570.1"/>
    </source>
</evidence>
<evidence type="ECO:0000313" key="2">
    <source>
        <dbReference type="Proteomes" id="UP000789702"/>
    </source>
</evidence>
<name>A0ACA9MK85_9GLOM</name>
<dbReference type="Proteomes" id="UP000789702">
    <property type="component" value="Unassembled WGS sequence"/>
</dbReference>
<gene>
    <name evidence="1" type="ORF">DHETER_LOCUS6919</name>
</gene>
<proteinExistence type="predicted"/>